<keyword evidence="1" id="KW-1133">Transmembrane helix</keyword>
<keyword evidence="3" id="KW-1185">Reference proteome</keyword>
<evidence type="ECO:0000256" key="1">
    <source>
        <dbReference type="SAM" id="Phobius"/>
    </source>
</evidence>
<reference evidence="2 3" key="1">
    <citation type="submission" date="2015-01" db="EMBL/GenBank/DDBJ databases">
        <title>Evolution of Trichinella species and genotypes.</title>
        <authorList>
            <person name="Korhonen P.K."/>
            <person name="Edoardo P."/>
            <person name="Giuseppe L.R."/>
            <person name="Gasser R.B."/>
        </authorList>
    </citation>
    <scope>NUCLEOTIDE SEQUENCE [LARGE SCALE GENOMIC DNA]</scope>
    <source>
        <strain evidence="2">ISS2496</strain>
    </source>
</reference>
<keyword evidence="1" id="KW-0812">Transmembrane</keyword>
<evidence type="ECO:0000313" key="3">
    <source>
        <dbReference type="Proteomes" id="UP000054783"/>
    </source>
</evidence>
<sequence length="88" mass="9761">MDGHGEESISMRLNGNCANGVVFMLPTNQPCLSMIFQKRRLKPASFSLVGWLVGSLVIFWLANWSIGQSVGGRVGWSIGQQQQLVRLR</sequence>
<proteinExistence type="predicted"/>
<comment type="caution">
    <text evidence="2">The sequence shown here is derived from an EMBL/GenBank/DDBJ whole genome shotgun (WGS) entry which is preliminary data.</text>
</comment>
<dbReference type="Proteomes" id="UP000054783">
    <property type="component" value="Unassembled WGS sequence"/>
</dbReference>
<accession>A0A0V1AGR7</accession>
<keyword evidence="1" id="KW-0472">Membrane</keyword>
<organism evidence="2 3">
    <name type="scientific">Trichinella patagoniensis</name>
    <dbReference type="NCBI Taxonomy" id="990121"/>
    <lineage>
        <taxon>Eukaryota</taxon>
        <taxon>Metazoa</taxon>
        <taxon>Ecdysozoa</taxon>
        <taxon>Nematoda</taxon>
        <taxon>Enoplea</taxon>
        <taxon>Dorylaimia</taxon>
        <taxon>Trichinellida</taxon>
        <taxon>Trichinellidae</taxon>
        <taxon>Trichinella</taxon>
    </lineage>
</organism>
<dbReference type="EMBL" id="JYDQ01000001">
    <property type="protein sequence ID" value="KRY24027.1"/>
    <property type="molecule type" value="Genomic_DNA"/>
</dbReference>
<evidence type="ECO:0000313" key="2">
    <source>
        <dbReference type="EMBL" id="KRY24027.1"/>
    </source>
</evidence>
<dbReference type="AlphaFoldDB" id="A0A0V1AGR7"/>
<feature type="transmembrane region" description="Helical" evidence="1">
    <location>
        <begin position="44"/>
        <end position="62"/>
    </location>
</feature>
<protein>
    <submittedName>
        <fullName evidence="2">Uncharacterized protein</fullName>
    </submittedName>
</protein>
<gene>
    <name evidence="2" type="ORF">T12_6494</name>
</gene>
<name>A0A0V1AGR7_9BILA</name>